<organism evidence="1 2">
    <name type="scientific">Evansella caseinilytica</name>
    <dbReference type="NCBI Taxonomy" id="1503961"/>
    <lineage>
        <taxon>Bacteria</taxon>
        <taxon>Bacillati</taxon>
        <taxon>Bacillota</taxon>
        <taxon>Bacilli</taxon>
        <taxon>Bacillales</taxon>
        <taxon>Bacillaceae</taxon>
        <taxon>Evansella</taxon>
    </lineage>
</organism>
<evidence type="ECO:0000313" key="1">
    <source>
        <dbReference type="EMBL" id="SDY51855.1"/>
    </source>
</evidence>
<dbReference type="STRING" id="1503961.SAMN05421736_102160"/>
<gene>
    <name evidence="1" type="ORF">SAMN05421736_102160</name>
</gene>
<reference evidence="2" key="1">
    <citation type="submission" date="2016-10" db="EMBL/GenBank/DDBJ databases">
        <authorList>
            <person name="Varghese N."/>
            <person name="Submissions S."/>
        </authorList>
    </citation>
    <scope>NUCLEOTIDE SEQUENCE [LARGE SCALE GENOMIC DNA]</scope>
    <source>
        <strain evidence="2">SP</strain>
    </source>
</reference>
<dbReference type="InterPro" id="IPR022476">
    <property type="entry name" value="Spore_YabP/YqfC"/>
</dbReference>
<accession>A0A1H3KJC4</accession>
<sequence>MKRIQKRLRRWMTEQMDLPADVMMDLPRVTLIGNFHIYIENHKGVIRFTAEELRLRLTEGELLVTGNDFVIKNILPEEMLLEGVIKDIRFIKEGSSGR</sequence>
<keyword evidence="2" id="KW-1185">Reference proteome</keyword>
<dbReference type="NCBIfam" id="TIGR02856">
    <property type="entry name" value="spore_yqfC"/>
    <property type="match status" value="1"/>
</dbReference>
<dbReference type="InterPro" id="IPR022477">
    <property type="entry name" value="Spore_YqfC"/>
</dbReference>
<name>A0A1H3KJC4_9BACI</name>
<proteinExistence type="predicted"/>
<dbReference type="AlphaFoldDB" id="A0A1H3KJC4"/>
<dbReference type="EMBL" id="FNPI01000002">
    <property type="protein sequence ID" value="SDY51855.1"/>
    <property type="molecule type" value="Genomic_DNA"/>
</dbReference>
<dbReference type="Proteomes" id="UP000198935">
    <property type="component" value="Unassembled WGS sequence"/>
</dbReference>
<dbReference type="OrthoDB" id="2989236at2"/>
<dbReference type="Pfam" id="PF07873">
    <property type="entry name" value="YabP"/>
    <property type="match status" value="1"/>
</dbReference>
<evidence type="ECO:0000313" key="2">
    <source>
        <dbReference type="Proteomes" id="UP000198935"/>
    </source>
</evidence>
<protein>
    <submittedName>
        <fullName evidence="1">Sporulation protein YqfC</fullName>
    </submittedName>
</protein>